<evidence type="ECO:0000259" key="9">
    <source>
        <dbReference type="Pfam" id="PF11967"/>
    </source>
</evidence>
<dbReference type="InterPro" id="IPR037278">
    <property type="entry name" value="ARFGAP/RecO"/>
</dbReference>
<dbReference type="EMBL" id="DSBW01000133">
    <property type="protein sequence ID" value="HED31200.1"/>
    <property type="molecule type" value="Genomic_DNA"/>
</dbReference>
<dbReference type="AlphaFoldDB" id="A0A831SRU1"/>
<evidence type="ECO:0000256" key="3">
    <source>
        <dbReference type="ARBA" id="ARBA00022763"/>
    </source>
</evidence>
<keyword evidence="5 7" id="KW-0234">DNA repair</keyword>
<keyword evidence="3 7" id="KW-0227">DNA damage</keyword>
<accession>A0A831SRU1</accession>
<feature type="compositionally biased region" description="Polar residues" evidence="8">
    <location>
        <begin position="269"/>
        <end position="279"/>
    </location>
</feature>
<keyword evidence="4 7" id="KW-0233">DNA recombination</keyword>
<dbReference type="GO" id="GO:0006310">
    <property type="term" value="P:DNA recombination"/>
    <property type="evidence" value="ECO:0007669"/>
    <property type="project" value="UniProtKB-UniRule"/>
</dbReference>
<sequence length="279" mass="31366">MESEFTIYSYFQKSKKLRNLLTRTKALVLRETKFRDQSKICLVFTEHFGTLSVMLKGVRNPKNQMNGLFSTGNMVEMVFYRKNNRDLHLVRDARLLYSPLSAAPDLERFSAIYQLVATLREVTGSEDPHHLLFNALELTMEQLCHPESPNYQLLLTWFLLRLTTLLGFEPGLDRCVLTGEHLDCGNTEGVWFLFDPGGIALPGPGSRSGTEKRWLSGAAWGLLCSLRGQTGTLQPTGPQSRDAASLLSEVLQDYCSSHAEHAPGKKNRQILSRLTSGTE</sequence>
<dbReference type="Pfam" id="PF02565">
    <property type="entry name" value="RecO_C"/>
    <property type="match status" value="1"/>
</dbReference>
<dbReference type="InterPro" id="IPR012340">
    <property type="entry name" value="NA-bd_OB-fold"/>
</dbReference>
<dbReference type="InterPro" id="IPR042242">
    <property type="entry name" value="RecO_C"/>
</dbReference>
<protein>
    <recommendedName>
        <fullName evidence="2 7">DNA repair protein RecO</fullName>
    </recommendedName>
    <alternativeName>
        <fullName evidence="6 7">Recombination protein O</fullName>
    </alternativeName>
</protein>
<organism evidence="10">
    <name type="scientific">Prosthecochloris aestuarii</name>
    <dbReference type="NCBI Taxonomy" id="1102"/>
    <lineage>
        <taxon>Bacteria</taxon>
        <taxon>Pseudomonadati</taxon>
        <taxon>Chlorobiota</taxon>
        <taxon>Chlorobiia</taxon>
        <taxon>Chlorobiales</taxon>
        <taxon>Chlorobiaceae</taxon>
        <taxon>Prosthecochloris</taxon>
    </lineage>
</organism>
<evidence type="ECO:0000256" key="2">
    <source>
        <dbReference type="ARBA" id="ARBA00021310"/>
    </source>
</evidence>
<dbReference type="SUPFAM" id="SSF57863">
    <property type="entry name" value="ArfGap/RecO-like zinc finger"/>
    <property type="match status" value="1"/>
</dbReference>
<name>A0A831SRU1_PROAE</name>
<dbReference type="PANTHER" id="PTHR33991">
    <property type="entry name" value="DNA REPAIR PROTEIN RECO"/>
    <property type="match status" value="1"/>
</dbReference>
<dbReference type="PANTHER" id="PTHR33991:SF1">
    <property type="entry name" value="DNA REPAIR PROTEIN RECO"/>
    <property type="match status" value="1"/>
</dbReference>
<proteinExistence type="inferred from homology"/>
<evidence type="ECO:0000256" key="8">
    <source>
        <dbReference type="SAM" id="MobiDB-lite"/>
    </source>
</evidence>
<comment type="similarity">
    <text evidence="1 7">Belongs to the RecO family.</text>
</comment>
<dbReference type="InterPro" id="IPR003717">
    <property type="entry name" value="RecO"/>
</dbReference>
<gene>
    <name evidence="7 10" type="primary">recO</name>
    <name evidence="10" type="ORF">ENN50_05885</name>
</gene>
<dbReference type="Gene3D" id="2.40.50.140">
    <property type="entry name" value="Nucleic acid-binding proteins"/>
    <property type="match status" value="1"/>
</dbReference>
<feature type="domain" description="DNA replication/recombination mediator RecO N-terminal" evidence="9">
    <location>
        <begin position="22"/>
        <end position="97"/>
    </location>
</feature>
<feature type="region of interest" description="Disordered" evidence="8">
    <location>
        <begin position="260"/>
        <end position="279"/>
    </location>
</feature>
<evidence type="ECO:0000313" key="10">
    <source>
        <dbReference type="EMBL" id="HED31200.1"/>
    </source>
</evidence>
<comment type="caution">
    <text evidence="10">The sequence shown here is derived from an EMBL/GenBank/DDBJ whole genome shotgun (WGS) entry which is preliminary data.</text>
</comment>
<dbReference type="GO" id="GO:0006302">
    <property type="term" value="P:double-strand break repair"/>
    <property type="evidence" value="ECO:0007669"/>
    <property type="project" value="TreeGrafter"/>
</dbReference>
<dbReference type="GO" id="GO:0043590">
    <property type="term" value="C:bacterial nucleoid"/>
    <property type="evidence" value="ECO:0007669"/>
    <property type="project" value="TreeGrafter"/>
</dbReference>
<reference evidence="10" key="1">
    <citation type="journal article" date="2020" name="mSystems">
        <title>Genome- and Community-Level Interaction Insights into Carbon Utilization and Element Cycling Functions of Hydrothermarchaeota in Hydrothermal Sediment.</title>
        <authorList>
            <person name="Zhou Z."/>
            <person name="Liu Y."/>
            <person name="Xu W."/>
            <person name="Pan J."/>
            <person name="Luo Z.H."/>
            <person name="Li M."/>
        </authorList>
    </citation>
    <scope>NUCLEOTIDE SEQUENCE [LARGE SCALE GENOMIC DNA]</scope>
    <source>
        <strain evidence="10">SpSt-1181</strain>
    </source>
</reference>
<dbReference type="InterPro" id="IPR022572">
    <property type="entry name" value="DNA_rep/recomb_RecO_N"/>
</dbReference>
<evidence type="ECO:0000256" key="7">
    <source>
        <dbReference type="HAMAP-Rule" id="MF_00201"/>
    </source>
</evidence>
<dbReference type="HAMAP" id="MF_00201">
    <property type="entry name" value="RecO"/>
    <property type="match status" value="1"/>
</dbReference>
<dbReference type="SUPFAM" id="SSF50249">
    <property type="entry name" value="Nucleic acid-binding proteins"/>
    <property type="match status" value="1"/>
</dbReference>
<comment type="function">
    <text evidence="7">Involved in DNA repair and RecF pathway recombination.</text>
</comment>
<dbReference type="Pfam" id="PF11967">
    <property type="entry name" value="RecO_N"/>
    <property type="match status" value="1"/>
</dbReference>
<evidence type="ECO:0000256" key="4">
    <source>
        <dbReference type="ARBA" id="ARBA00023172"/>
    </source>
</evidence>
<dbReference type="NCBIfam" id="TIGR00613">
    <property type="entry name" value="reco"/>
    <property type="match status" value="1"/>
</dbReference>
<dbReference type="Gene3D" id="1.20.1440.120">
    <property type="entry name" value="Recombination protein O, C-terminal domain"/>
    <property type="match status" value="1"/>
</dbReference>
<dbReference type="Proteomes" id="UP000886335">
    <property type="component" value="Unassembled WGS sequence"/>
</dbReference>
<evidence type="ECO:0000256" key="5">
    <source>
        <dbReference type="ARBA" id="ARBA00023204"/>
    </source>
</evidence>
<evidence type="ECO:0000256" key="6">
    <source>
        <dbReference type="ARBA" id="ARBA00033409"/>
    </source>
</evidence>
<evidence type="ECO:0000256" key="1">
    <source>
        <dbReference type="ARBA" id="ARBA00007452"/>
    </source>
</evidence>